<feature type="transmembrane region" description="Helical" evidence="4">
    <location>
        <begin position="245"/>
        <end position="264"/>
    </location>
</feature>
<evidence type="ECO:0000256" key="1">
    <source>
        <dbReference type="ARBA" id="ARBA00006739"/>
    </source>
</evidence>
<keyword evidence="4" id="KW-0812">Transmembrane</keyword>
<evidence type="ECO:0000313" key="7">
    <source>
        <dbReference type="Proteomes" id="UP000198556"/>
    </source>
</evidence>
<dbReference type="CDD" id="cd02525">
    <property type="entry name" value="Succinoglycan_BP_ExoA"/>
    <property type="match status" value="1"/>
</dbReference>
<gene>
    <name evidence="6" type="ORF">SAMN05421767_13815</name>
</gene>
<dbReference type="STRING" id="137733.SAMN05421767_13815"/>
<dbReference type="InterPro" id="IPR029044">
    <property type="entry name" value="Nucleotide-diphossugar_trans"/>
</dbReference>
<accession>A0A1H9NF49</accession>
<feature type="transmembrane region" description="Helical" evidence="4">
    <location>
        <begin position="296"/>
        <end position="322"/>
    </location>
</feature>
<keyword evidence="2" id="KW-0328">Glycosyltransferase</keyword>
<name>A0A1H9NF49_9LACT</name>
<keyword evidence="3 6" id="KW-0808">Transferase</keyword>
<feature type="transmembrane region" description="Helical" evidence="4">
    <location>
        <begin position="271"/>
        <end position="290"/>
    </location>
</feature>
<dbReference type="Gene3D" id="3.90.550.10">
    <property type="entry name" value="Spore Coat Polysaccharide Biosynthesis Protein SpsA, Chain A"/>
    <property type="match status" value="1"/>
</dbReference>
<evidence type="ECO:0000256" key="3">
    <source>
        <dbReference type="ARBA" id="ARBA00022679"/>
    </source>
</evidence>
<keyword evidence="4" id="KW-0472">Membrane</keyword>
<dbReference type="Proteomes" id="UP000198556">
    <property type="component" value="Unassembled WGS sequence"/>
</dbReference>
<evidence type="ECO:0000256" key="4">
    <source>
        <dbReference type="SAM" id="Phobius"/>
    </source>
</evidence>
<dbReference type="SUPFAM" id="SSF53448">
    <property type="entry name" value="Nucleotide-diphospho-sugar transferases"/>
    <property type="match status" value="1"/>
</dbReference>
<sequence length="333" mass="37935">MLVSVIISAYNEEKYLPRVFKALCNQTYPHKQIEVVLVNGMSTDHTKEMLEEFKMKHQAEFYNIQVWDNPKKTLSTGLNLAIEKATGDAYLKIDAHSLVTDDFIEQNAKQLSAGEKVCGGKRPTIIEEDTNMARTLHFVEEAMFGSSIASYRKSDQECYVSGVFQGMYHKDVIDKCGVFDEQLVRTEDNEFHWRIRENGFKIKYSPKILSYQYMRPTVKKMMKQKYGNGYWIGLTTYVKPKCLSLYHYVPLVFVLAIIVSLLCLPLTAVPLALLSGAYGLLLIMMLALGIKADPKNWTVILIPFLLLGVHVSYGLGTIVGLIKGIKWKETYQM</sequence>
<dbReference type="Pfam" id="PF00535">
    <property type="entry name" value="Glycos_transf_2"/>
    <property type="match status" value="1"/>
</dbReference>
<keyword evidence="7" id="KW-1185">Reference proteome</keyword>
<dbReference type="PANTHER" id="PTHR43630">
    <property type="entry name" value="POLY-BETA-1,6-N-ACETYL-D-GLUCOSAMINE SYNTHASE"/>
    <property type="match status" value="1"/>
</dbReference>
<feature type="domain" description="Glycosyltransferase 2-like" evidence="5">
    <location>
        <begin position="4"/>
        <end position="167"/>
    </location>
</feature>
<dbReference type="RefSeq" id="WP_089747528.1">
    <property type="nucleotide sequence ID" value="NZ_FOGF01000038.1"/>
</dbReference>
<evidence type="ECO:0000313" key="6">
    <source>
        <dbReference type="EMBL" id="SER34417.1"/>
    </source>
</evidence>
<proteinExistence type="inferred from homology"/>
<dbReference type="AlphaFoldDB" id="A0A1H9NF49"/>
<evidence type="ECO:0000259" key="5">
    <source>
        <dbReference type="Pfam" id="PF00535"/>
    </source>
</evidence>
<organism evidence="6 7">
    <name type="scientific">Granulicatella balaenopterae</name>
    <dbReference type="NCBI Taxonomy" id="137733"/>
    <lineage>
        <taxon>Bacteria</taxon>
        <taxon>Bacillati</taxon>
        <taxon>Bacillota</taxon>
        <taxon>Bacilli</taxon>
        <taxon>Lactobacillales</taxon>
        <taxon>Carnobacteriaceae</taxon>
        <taxon>Granulicatella</taxon>
    </lineage>
</organism>
<dbReference type="PANTHER" id="PTHR43630:SF1">
    <property type="entry name" value="POLY-BETA-1,6-N-ACETYL-D-GLUCOSAMINE SYNTHASE"/>
    <property type="match status" value="1"/>
</dbReference>
<dbReference type="InterPro" id="IPR001173">
    <property type="entry name" value="Glyco_trans_2-like"/>
</dbReference>
<dbReference type="OrthoDB" id="396512at2"/>
<keyword evidence="4" id="KW-1133">Transmembrane helix</keyword>
<evidence type="ECO:0000256" key="2">
    <source>
        <dbReference type="ARBA" id="ARBA00022676"/>
    </source>
</evidence>
<protein>
    <submittedName>
        <fullName evidence="6">Glycosyltransferase, catalytic subunit of cellulose synthase and poly-beta-1,6-N-acetylglucosamine synthase</fullName>
    </submittedName>
</protein>
<reference evidence="6 7" key="1">
    <citation type="submission" date="2016-10" db="EMBL/GenBank/DDBJ databases">
        <authorList>
            <person name="de Groot N.N."/>
        </authorList>
    </citation>
    <scope>NUCLEOTIDE SEQUENCE [LARGE SCALE GENOMIC DNA]</scope>
    <source>
        <strain evidence="6 7">DSM 15827</strain>
    </source>
</reference>
<comment type="similarity">
    <text evidence="1">Belongs to the glycosyltransferase 2 family.</text>
</comment>
<dbReference type="GO" id="GO:0016757">
    <property type="term" value="F:glycosyltransferase activity"/>
    <property type="evidence" value="ECO:0007669"/>
    <property type="project" value="UniProtKB-KW"/>
</dbReference>
<dbReference type="EMBL" id="FOGF01000038">
    <property type="protein sequence ID" value="SER34417.1"/>
    <property type="molecule type" value="Genomic_DNA"/>
</dbReference>
<dbReference type="FunFam" id="3.90.550.10:FF:000233">
    <property type="entry name" value="Glycosyl transferase, group 2 family protein"/>
    <property type="match status" value="1"/>
</dbReference>